<feature type="non-terminal residue" evidence="1">
    <location>
        <position position="64"/>
    </location>
</feature>
<sequence length="64" mass="6861">FGVTVAGEFSNGYAYNDCGLYLTGVNGSHAYGGDCNLWLDAWTWNSMVKAGVLQFALASMDAMQ</sequence>
<evidence type="ECO:0000313" key="2">
    <source>
        <dbReference type="Proteomes" id="UP001221757"/>
    </source>
</evidence>
<proteinExistence type="predicted"/>
<keyword evidence="2" id="KW-1185">Reference proteome</keyword>
<evidence type="ECO:0000313" key="1">
    <source>
        <dbReference type="EMBL" id="KAJ7690962.1"/>
    </source>
</evidence>
<dbReference type="Proteomes" id="UP001221757">
    <property type="component" value="Unassembled WGS sequence"/>
</dbReference>
<reference evidence="1" key="1">
    <citation type="submission" date="2023-03" db="EMBL/GenBank/DDBJ databases">
        <title>Massive genome expansion in bonnet fungi (Mycena s.s.) driven by repeated elements and novel gene families across ecological guilds.</title>
        <authorList>
            <consortium name="Lawrence Berkeley National Laboratory"/>
            <person name="Harder C.B."/>
            <person name="Miyauchi S."/>
            <person name="Viragh M."/>
            <person name="Kuo A."/>
            <person name="Thoen E."/>
            <person name="Andreopoulos B."/>
            <person name="Lu D."/>
            <person name="Skrede I."/>
            <person name="Drula E."/>
            <person name="Henrissat B."/>
            <person name="Morin E."/>
            <person name="Kohler A."/>
            <person name="Barry K."/>
            <person name="LaButti K."/>
            <person name="Morin E."/>
            <person name="Salamov A."/>
            <person name="Lipzen A."/>
            <person name="Mereny Z."/>
            <person name="Hegedus B."/>
            <person name="Baldrian P."/>
            <person name="Stursova M."/>
            <person name="Weitz H."/>
            <person name="Taylor A."/>
            <person name="Grigoriev I.V."/>
            <person name="Nagy L.G."/>
            <person name="Martin F."/>
            <person name="Kauserud H."/>
        </authorList>
    </citation>
    <scope>NUCLEOTIDE SEQUENCE</scope>
    <source>
        <strain evidence="1">CBHHK067</strain>
    </source>
</reference>
<dbReference type="AlphaFoldDB" id="A0AAD7DGU5"/>
<name>A0AAD7DGU5_MYCRO</name>
<comment type="caution">
    <text evidence="1">The sequence shown here is derived from an EMBL/GenBank/DDBJ whole genome shotgun (WGS) entry which is preliminary data.</text>
</comment>
<organism evidence="1 2">
    <name type="scientific">Mycena rosella</name>
    <name type="common">Pink bonnet</name>
    <name type="synonym">Agaricus rosellus</name>
    <dbReference type="NCBI Taxonomy" id="1033263"/>
    <lineage>
        <taxon>Eukaryota</taxon>
        <taxon>Fungi</taxon>
        <taxon>Dikarya</taxon>
        <taxon>Basidiomycota</taxon>
        <taxon>Agaricomycotina</taxon>
        <taxon>Agaricomycetes</taxon>
        <taxon>Agaricomycetidae</taxon>
        <taxon>Agaricales</taxon>
        <taxon>Marasmiineae</taxon>
        <taxon>Mycenaceae</taxon>
        <taxon>Mycena</taxon>
    </lineage>
</organism>
<protein>
    <submittedName>
        <fullName evidence="1">Uncharacterized protein</fullName>
    </submittedName>
</protein>
<dbReference type="Gene3D" id="3.20.20.80">
    <property type="entry name" value="Glycosidases"/>
    <property type="match status" value="1"/>
</dbReference>
<gene>
    <name evidence="1" type="ORF">B0H17DRAFT_910793</name>
</gene>
<dbReference type="EMBL" id="JARKIE010000061">
    <property type="protein sequence ID" value="KAJ7690962.1"/>
    <property type="molecule type" value="Genomic_DNA"/>
</dbReference>
<feature type="non-terminal residue" evidence="1">
    <location>
        <position position="1"/>
    </location>
</feature>
<accession>A0AAD7DGU5</accession>